<evidence type="ECO:0000256" key="1">
    <source>
        <dbReference type="PROSITE-ProRule" id="PRU00176"/>
    </source>
</evidence>
<dbReference type="PANTHER" id="PTHR32343">
    <property type="entry name" value="SERINE/ARGININE-RICH SPLICING FACTOR"/>
    <property type="match status" value="1"/>
</dbReference>
<reference evidence="4" key="1">
    <citation type="submission" date="2018-11" db="EMBL/GenBank/DDBJ databases">
        <authorList>
            <consortium name="Genoscope - CEA"/>
            <person name="William W."/>
        </authorList>
    </citation>
    <scope>NUCLEOTIDE SEQUENCE</scope>
</reference>
<dbReference type="SMART" id="SM00360">
    <property type="entry name" value="RRM"/>
    <property type="match status" value="1"/>
</dbReference>
<dbReference type="PANTHER" id="PTHR32343:SF37">
    <property type="entry name" value="BINDING PARTNER OF ACD11 1"/>
    <property type="match status" value="1"/>
</dbReference>
<feature type="compositionally biased region" description="Polar residues" evidence="2">
    <location>
        <begin position="89"/>
        <end position="99"/>
    </location>
</feature>
<proteinExistence type="predicted"/>
<dbReference type="EMBL" id="LR031874">
    <property type="protein sequence ID" value="VDD19550.1"/>
    <property type="molecule type" value="Genomic_DNA"/>
</dbReference>
<dbReference type="Pfam" id="PF00076">
    <property type="entry name" value="RRM_1"/>
    <property type="match status" value="1"/>
</dbReference>
<protein>
    <recommendedName>
        <fullName evidence="3">RRM domain-containing protein</fullName>
    </recommendedName>
</protein>
<organism evidence="4">
    <name type="scientific">Brassica oleracea</name>
    <name type="common">Wild cabbage</name>
    <dbReference type="NCBI Taxonomy" id="3712"/>
    <lineage>
        <taxon>Eukaryota</taxon>
        <taxon>Viridiplantae</taxon>
        <taxon>Streptophyta</taxon>
        <taxon>Embryophyta</taxon>
        <taxon>Tracheophyta</taxon>
        <taxon>Spermatophyta</taxon>
        <taxon>Magnoliopsida</taxon>
        <taxon>eudicotyledons</taxon>
        <taxon>Gunneridae</taxon>
        <taxon>Pentapetalae</taxon>
        <taxon>rosids</taxon>
        <taxon>malvids</taxon>
        <taxon>Brassicales</taxon>
        <taxon>Brassicaceae</taxon>
        <taxon>Brassiceae</taxon>
        <taxon>Brassica</taxon>
    </lineage>
</organism>
<gene>
    <name evidence="4" type="ORF">BOLC2T06778H</name>
</gene>
<dbReference type="PROSITE" id="PS50102">
    <property type="entry name" value="RRM"/>
    <property type="match status" value="1"/>
</dbReference>
<evidence type="ECO:0000313" key="4">
    <source>
        <dbReference type="EMBL" id="VDD19550.1"/>
    </source>
</evidence>
<name>A0A3P6CY66_BRAOL</name>
<keyword evidence="1" id="KW-0694">RNA-binding</keyword>
<dbReference type="AlphaFoldDB" id="A0A3P6CY66"/>
<dbReference type="InterPro" id="IPR000504">
    <property type="entry name" value="RRM_dom"/>
</dbReference>
<dbReference type="SUPFAM" id="SSF54928">
    <property type="entry name" value="RNA-binding domain, RBD"/>
    <property type="match status" value="1"/>
</dbReference>
<dbReference type="GO" id="GO:0003723">
    <property type="term" value="F:RNA binding"/>
    <property type="evidence" value="ECO:0007669"/>
    <property type="project" value="UniProtKB-UniRule"/>
</dbReference>
<dbReference type="Gene3D" id="3.30.70.330">
    <property type="match status" value="1"/>
</dbReference>
<evidence type="ECO:0000256" key="2">
    <source>
        <dbReference type="SAM" id="MobiDB-lite"/>
    </source>
</evidence>
<sequence length="428" mass="45647">MVVGFTSFLESSYVSPVLISVGYRQVKPGSALGTRSSDGINEAEEGINSGADPENPGGYLLRRIPTRRRFLLPPTMIRPEIESQLPDLGNSSSRISTSRGEIEEDGGRVRGLKITKKILIGVTQPPTPSPHTREVTLEKAFQDALPLSSVHINLEVRFLLNLRYKAITTSQLRRSVSMAVRSVKVGNLSSGATEHDIKEFFSFSGEVESIDIQSNEHSAYVTFKDPQGAETAVLLSGASIADQSVVIEMAPNYTPPAAPHAETQSGGVAESVVQKAEDVVSTMLAKGFILGKDAVGKAKAFDEKLGFTSTATAGVASIDQKIGLSQKITAGTSLVTEKIKGVDQSFQVTERTKSAFATAEQTVSSAGTAVMKNRFVLTGVSWAAGAFNRVAKAAGEVGQKTKEKVEAEQPPQPSQSEQKPPEGYSPLH</sequence>
<dbReference type="InterPro" id="IPR012677">
    <property type="entry name" value="Nucleotide-bd_a/b_plait_sf"/>
</dbReference>
<dbReference type="InterPro" id="IPR035979">
    <property type="entry name" value="RBD_domain_sf"/>
</dbReference>
<evidence type="ECO:0000259" key="3">
    <source>
        <dbReference type="PROSITE" id="PS50102"/>
    </source>
</evidence>
<feature type="region of interest" description="Disordered" evidence="2">
    <location>
        <begin position="84"/>
        <end position="106"/>
    </location>
</feature>
<feature type="region of interest" description="Disordered" evidence="2">
    <location>
        <begin position="395"/>
        <end position="428"/>
    </location>
</feature>
<accession>A0A3P6CY66</accession>
<feature type="domain" description="RRM" evidence="3">
    <location>
        <begin position="181"/>
        <end position="252"/>
    </location>
</feature>
<dbReference type="FunFam" id="3.30.70.330:FF:000820">
    <property type="entry name" value="RNA recognition motif-containing protein"/>
    <property type="match status" value="1"/>
</dbReference>